<dbReference type="SMART" id="SM00382">
    <property type="entry name" value="AAA"/>
    <property type="match status" value="1"/>
</dbReference>
<evidence type="ECO:0000313" key="8">
    <source>
        <dbReference type="EMBL" id="AGA26230.1"/>
    </source>
</evidence>
<dbReference type="AlphaFoldDB" id="L0DBJ7"/>
<gene>
    <name evidence="8" type="ordered locus">Sinac_1866</name>
</gene>
<dbReference type="OrthoDB" id="9807827at2"/>
<dbReference type="InterPro" id="IPR002197">
    <property type="entry name" value="HTH_Fis"/>
</dbReference>
<evidence type="ECO:0000256" key="3">
    <source>
        <dbReference type="ARBA" id="ARBA00023015"/>
    </source>
</evidence>
<reference evidence="8 9" key="1">
    <citation type="submission" date="2012-02" db="EMBL/GenBank/DDBJ databases">
        <title>Complete sequence of chromosome of Singulisphaera acidiphila DSM 18658.</title>
        <authorList>
            <consortium name="US DOE Joint Genome Institute (JGI-PGF)"/>
            <person name="Lucas S."/>
            <person name="Copeland A."/>
            <person name="Lapidus A."/>
            <person name="Glavina del Rio T."/>
            <person name="Dalin E."/>
            <person name="Tice H."/>
            <person name="Bruce D."/>
            <person name="Goodwin L."/>
            <person name="Pitluck S."/>
            <person name="Peters L."/>
            <person name="Ovchinnikova G."/>
            <person name="Chertkov O."/>
            <person name="Kyrpides N."/>
            <person name="Mavromatis K."/>
            <person name="Ivanova N."/>
            <person name="Brettin T."/>
            <person name="Detter J.C."/>
            <person name="Han C."/>
            <person name="Larimer F."/>
            <person name="Land M."/>
            <person name="Hauser L."/>
            <person name="Markowitz V."/>
            <person name="Cheng J.-F."/>
            <person name="Hugenholtz P."/>
            <person name="Woyke T."/>
            <person name="Wu D."/>
            <person name="Tindall B."/>
            <person name="Pomrenke H."/>
            <person name="Brambilla E."/>
            <person name="Klenk H.-P."/>
            <person name="Eisen J.A."/>
        </authorList>
    </citation>
    <scope>NUCLEOTIDE SEQUENCE [LARGE SCALE GENOMIC DNA]</scope>
    <source>
        <strain evidence="9">ATCC BAA-1392 / DSM 18658 / VKM B-2454 / MOB10</strain>
    </source>
</reference>
<evidence type="ECO:0000259" key="7">
    <source>
        <dbReference type="PROSITE" id="PS50110"/>
    </source>
</evidence>
<dbReference type="InterPro" id="IPR011006">
    <property type="entry name" value="CheY-like_superfamily"/>
</dbReference>
<dbReference type="eggNOG" id="COG2204">
    <property type="taxonomic scope" value="Bacteria"/>
</dbReference>
<dbReference type="InterPro" id="IPR002078">
    <property type="entry name" value="Sigma_54_int"/>
</dbReference>
<protein>
    <submittedName>
        <fullName evidence="8">Response regulator with CheY-like receiver, AAA-type ATPase, and DNA-binding domains</fullName>
    </submittedName>
</protein>
<dbReference type="InterPro" id="IPR001789">
    <property type="entry name" value="Sig_transdc_resp-reg_receiver"/>
</dbReference>
<feature type="modified residue" description="4-aspartylphosphate" evidence="5">
    <location>
        <position position="70"/>
    </location>
</feature>
<dbReference type="Gene3D" id="3.40.50.2300">
    <property type="match status" value="1"/>
</dbReference>
<dbReference type="RefSeq" id="WP_015245397.1">
    <property type="nucleotide sequence ID" value="NC_019892.1"/>
</dbReference>
<dbReference type="SMART" id="SM00448">
    <property type="entry name" value="REC"/>
    <property type="match status" value="1"/>
</dbReference>
<feature type="domain" description="Response regulatory" evidence="7">
    <location>
        <begin position="21"/>
        <end position="135"/>
    </location>
</feature>
<dbReference type="Pfam" id="PF00158">
    <property type="entry name" value="Sigma54_activat"/>
    <property type="match status" value="1"/>
</dbReference>
<dbReference type="InterPro" id="IPR058031">
    <property type="entry name" value="AAA_lid_NorR"/>
</dbReference>
<dbReference type="Pfam" id="PF00072">
    <property type="entry name" value="Response_reg"/>
    <property type="match status" value="1"/>
</dbReference>
<dbReference type="GO" id="GO:0000160">
    <property type="term" value="P:phosphorelay signal transduction system"/>
    <property type="evidence" value="ECO:0007669"/>
    <property type="project" value="InterPro"/>
</dbReference>
<dbReference type="Pfam" id="PF02954">
    <property type="entry name" value="HTH_8"/>
    <property type="match status" value="1"/>
</dbReference>
<evidence type="ECO:0000256" key="2">
    <source>
        <dbReference type="ARBA" id="ARBA00022840"/>
    </source>
</evidence>
<keyword evidence="8" id="KW-0238">DNA-binding</keyword>
<dbReference type="SUPFAM" id="SSF46689">
    <property type="entry name" value="Homeodomain-like"/>
    <property type="match status" value="1"/>
</dbReference>
<dbReference type="EMBL" id="CP003364">
    <property type="protein sequence ID" value="AGA26230.1"/>
    <property type="molecule type" value="Genomic_DNA"/>
</dbReference>
<evidence type="ECO:0000259" key="6">
    <source>
        <dbReference type="PROSITE" id="PS50045"/>
    </source>
</evidence>
<dbReference type="PRINTS" id="PR01590">
    <property type="entry name" value="HTHFIS"/>
</dbReference>
<dbReference type="GO" id="GO:0006355">
    <property type="term" value="P:regulation of DNA-templated transcription"/>
    <property type="evidence" value="ECO:0007669"/>
    <property type="project" value="InterPro"/>
</dbReference>
<dbReference type="InterPro" id="IPR009057">
    <property type="entry name" value="Homeodomain-like_sf"/>
</dbReference>
<dbReference type="PROSITE" id="PS50110">
    <property type="entry name" value="RESPONSE_REGULATORY"/>
    <property type="match status" value="1"/>
</dbReference>
<dbReference type="Gene3D" id="1.10.8.60">
    <property type="match status" value="1"/>
</dbReference>
<dbReference type="InterPro" id="IPR003593">
    <property type="entry name" value="AAA+_ATPase"/>
</dbReference>
<dbReference type="Pfam" id="PF25601">
    <property type="entry name" value="AAA_lid_14"/>
    <property type="match status" value="1"/>
</dbReference>
<dbReference type="CDD" id="cd00156">
    <property type="entry name" value="REC"/>
    <property type="match status" value="1"/>
</dbReference>
<dbReference type="FunFam" id="3.40.50.300:FF:000006">
    <property type="entry name" value="DNA-binding transcriptional regulator NtrC"/>
    <property type="match status" value="1"/>
</dbReference>
<keyword evidence="9" id="KW-1185">Reference proteome</keyword>
<evidence type="ECO:0000256" key="4">
    <source>
        <dbReference type="ARBA" id="ARBA00023163"/>
    </source>
</evidence>
<keyword evidence="1" id="KW-0547">Nucleotide-binding</keyword>
<dbReference type="InterPro" id="IPR027417">
    <property type="entry name" value="P-loop_NTPase"/>
</dbReference>
<dbReference type="PROSITE" id="PS50045">
    <property type="entry name" value="SIGMA54_INTERACT_4"/>
    <property type="match status" value="1"/>
</dbReference>
<dbReference type="STRING" id="886293.Sinac_1866"/>
<organism evidence="8 9">
    <name type="scientific">Singulisphaera acidiphila (strain ATCC BAA-1392 / DSM 18658 / VKM B-2454 / MOB10)</name>
    <dbReference type="NCBI Taxonomy" id="886293"/>
    <lineage>
        <taxon>Bacteria</taxon>
        <taxon>Pseudomonadati</taxon>
        <taxon>Planctomycetota</taxon>
        <taxon>Planctomycetia</taxon>
        <taxon>Isosphaerales</taxon>
        <taxon>Isosphaeraceae</taxon>
        <taxon>Singulisphaera</taxon>
    </lineage>
</organism>
<dbReference type="GO" id="GO:0005524">
    <property type="term" value="F:ATP binding"/>
    <property type="evidence" value="ECO:0007669"/>
    <property type="project" value="UniProtKB-KW"/>
</dbReference>
<dbReference type="HOGENOM" id="CLU_000445_0_6_0"/>
<evidence type="ECO:0000313" key="9">
    <source>
        <dbReference type="Proteomes" id="UP000010798"/>
    </source>
</evidence>
<dbReference type="PANTHER" id="PTHR32071">
    <property type="entry name" value="TRANSCRIPTIONAL REGULATORY PROTEIN"/>
    <property type="match status" value="1"/>
</dbReference>
<dbReference type="Gene3D" id="1.10.10.60">
    <property type="entry name" value="Homeodomain-like"/>
    <property type="match status" value="1"/>
</dbReference>
<keyword evidence="5" id="KW-0597">Phosphoprotein</keyword>
<dbReference type="SUPFAM" id="SSF52172">
    <property type="entry name" value="CheY-like"/>
    <property type="match status" value="1"/>
</dbReference>
<feature type="domain" description="Sigma-54 factor interaction" evidence="6">
    <location>
        <begin position="160"/>
        <end position="389"/>
    </location>
</feature>
<keyword evidence="4" id="KW-0804">Transcription</keyword>
<dbReference type="Proteomes" id="UP000010798">
    <property type="component" value="Chromosome"/>
</dbReference>
<name>L0DBJ7_SINAD</name>
<evidence type="ECO:0000256" key="5">
    <source>
        <dbReference type="PROSITE-ProRule" id="PRU00169"/>
    </source>
</evidence>
<evidence type="ECO:0000256" key="1">
    <source>
        <dbReference type="ARBA" id="ARBA00022741"/>
    </source>
</evidence>
<dbReference type="PANTHER" id="PTHR32071:SF14">
    <property type="entry name" value="TRANSCRIPTIONAL REGULATORY PROTEIN RTCR"/>
    <property type="match status" value="1"/>
</dbReference>
<keyword evidence="3" id="KW-0805">Transcription regulation</keyword>
<dbReference type="Gene3D" id="3.40.50.300">
    <property type="entry name" value="P-loop containing nucleotide triphosphate hydrolases"/>
    <property type="match status" value="1"/>
</dbReference>
<accession>L0DBJ7</accession>
<keyword evidence="2" id="KW-0067">ATP-binding</keyword>
<dbReference type="GO" id="GO:0043565">
    <property type="term" value="F:sequence-specific DNA binding"/>
    <property type="evidence" value="ECO:0007669"/>
    <property type="project" value="InterPro"/>
</dbReference>
<proteinExistence type="predicted"/>
<sequence length="468" mass="51528">MIRSQEKNDPSTSQSQAGRGRILIVDDEEVLASTLEEFLTGEGFEVGVANDTPSALALAERLEPDLALCDVQLPGLDGLALLDRLLKVRPDTLVMMITAFATVENAVGAFQRGAHDYLIKPVIFEELLVKIDRLMSYRRLLIENQALRRQLHASTDLETLVGQGLAMRSVKTLIRKVGPTRSNVLITGESGTGKELCARALHTLGPDPDSAFLAVNCAAIPHDLLENQLFGHVRGAFTGADRDHAGLFVAAGHGTVFLDEIGELPPATQAKLLRAIENKEVLPIGATRTVRVEARVVAATNKNLPIEVTENRFRADLYYRLNVVSITMPPLRDRREDIPELISVLLARHAKRLGRPVDGVDNNTIRGLMAAPWKGNVRELDNALERAVILSEGPILTPEDFAPGIIDDMSDTTCDGDDLRAALREYERQHIQRVLEKCEDDKREAARRLGLGLSSLYRKLEDFGVRPT</sequence>
<dbReference type="SUPFAM" id="SSF52540">
    <property type="entry name" value="P-loop containing nucleoside triphosphate hydrolases"/>
    <property type="match status" value="1"/>
</dbReference>
<dbReference type="CDD" id="cd00009">
    <property type="entry name" value="AAA"/>
    <property type="match status" value="1"/>
</dbReference>
<dbReference type="KEGG" id="saci:Sinac_1866"/>